<organism evidence="1 2">
    <name type="scientific">Austropuccinia psidii MF-1</name>
    <dbReference type="NCBI Taxonomy" id="1389203"/>
    <lineage>
        <taxon>Eukaryota</taxon>
        <taxon>Fungi</taxon>
        <taxon>Dikarya</taxon>
        <taxon>Basidiomycota</taxon>
        <taxon>Pucciniomycotina</taxon>
        <taxon>Pucciniomycetes</taxon>
        <taxon>Pucciniales</taxon>
        <taxon>Sphaerophragmiaceae</taxon>
        <taxon>Austropuccinia</taxon>
    </lineage>
</organism>
<dbReference type="EMBL" id="AVOT02031264">
    <property type="protein sequence ID" value="MBW0524763.1"/>
    <property type="molecule type" value="Genomic_DNA"/>
</dbReference>
<comment type="caution">
    <text evidence="1">The sequence shown here is derived from an EMBL/GenBank/DDBJ whole genome shotgun (WGS) entry which is preliminary data.</text>
</comment>
<accession>A0A9Q3EN20</accession>
<evidence type="ECO:0008006" key="3">
    <source>
        <dbReference type="Google" id="ProtNLM"/>
    </source>
</evidence>
<dbReference type="AlphaFoldDB" id="A0A9Q3EN20"/>
<dbReference type="InterPro" id="IPR050951">
    <property type="entry name" value="Retrovirus_Pol_polyprotein"/>
</dbReference>
<evidence type="ECO:0000313" key="1">
    <source>
        <dbReference type="EMBL" id="MBW0524763.1"/>
    </source>
</evidence>
<dbReference type="Proteomes" id="UP000765509">
    <property type="component" value="Unassembled WGS sequence"/>
</dbReference>
<gene>
    <name evidence="1" type="ORF">O181_064478</name>
</gene>
<dbReference type="Gene3D" id="3.30.420.10">
    <property type="entry name" value="Ribonuclease H-like superfamily/Ribonuclease H"/>
    <property type="match status" value="1"/>
</dbReference>
<dbReference type="SUPFAM" id="SSF53098">
    <property type="entry name" value="Ribonuclease H-like"/>
    <property type="match status" value="1"/>
</dbReference>
<proteinExistence type="predicted"/>
<dbReference type="PANTHER" id="PTHR37984:SF15">
    <property type="entry name" value="INTEGRASE CATALYTIC DOMAIN-CONTAINING PROTEIN"/>
    <property type="match status" value="1"/>
</dbReference>
<evidence type="ECO:0000313" key="2">
    <source>
        <dbReference type="Proteomes" id="UP000765509"/>
    </source>
</evidence>
<dbReference type="PANTHER" id="PTHR37984">
    <property type="entry name" value="PROTEIN CBG26694"/>
    <property type="match status" value="1"/>
</dbReference>
<name>A0A9Q3EN20_9BASI</name>
<protein>
    <recommendedName>
        <fullName evidence="3">Integrase catalytic domain-containing protein</fullName>
    </recommendedName>
</protein>
<sequence length="220" mass="25599">MSTASHPETDEQAERVNQILEQYLGMYFSYHQDDWNTWLPLAEFACNVSDHSLTKQSPFFNGYGRDTQFDLAQITQDIPAGRLSTKIQSVQKDFKRELEVVINWLKRYADKSRSSPAVFNAGDIVWLSFENIKSTRPTKELSERWLVLLPILKKFRTHAYHLNGSPSTQSSIFLSKNQSRHQESQIAIKTLLFQLSFKNKTNGKFLKYCTQRSKEEYFGI</sequence>
<reference evidence="1" key="1">
    <citation type="submission" date="2021-03" db="EMBL/GenBank/DDBJ databases">
        <title>Draft genome sequence of rust myrtle Austropuccinia psidii MF-1, a brazilian biotype.</title>
        <authorList>
            <person name="Quecine M.C."/>
            <person name="Pachon D.M.R."/>
            <person name="Bonatelli M.L."/>
            <person name="Correr F.H."/>
            <person name="Franceschini L.M."/>
            <person name="Leite T.F."/>
            <person name="Margarido G.R.A."/>
            <person name="Almeida C.A."/>
            <person name="Ferrarezi J.A."/>
            <person name="Labate C.A."/>
        </authorList>
    </citation>
    <scope>NUCLEOTIDE SEQUENCE</scope>
    <source>
        <strain evidence="1">MF-1</strain>
    </source>
</reference>
<dbReference type="InterPro" id="IPR012337">
    <property type="entry name" value="RNaseH-like_sf"/>
</dbReference>
<dbReference type="InterPro" id="IPR036397">
    <property type="entry name" value="RNaseH_sf"/>
</dbReference>
<keyword evidence="2" id="KW-1185">Reference proteome</keyword>
<dbReference type="GO" id="GO:0003676">
    <property type="term" value="F:nucleic acid binding"/>
    <property type="evidence" value="ECO:0007669"/>
    <property type="project" value="InterPro"/>
</dbReference>
<dbReference type="OrthoDB" id="2505288at2759"/>